<dbReference type="SUPFAM" id="SSF50978">
    <property type="entry name" value="WD40 repeat-like"/>
    <property type="match status" value="1"/>
</dbReference>
<evidence type="ECO:0000313" key="6">
    <source>
        <dbReference type="Proteomes" id="UP000186922"/>
    </source>
</evidence>
<keyword evidence="4" id="KW-0677">Repeat</keyword>
<keyword evidence="6" id="KW-1185">Reference proteome</keyword>
<reference evidence="5 6" key="1">
    <citation type="journal article" date="2016" name="Nat. Commun.">
        <title>Extremotolerant tardigrade genome and improved radiotolerance of human cultured cells by tardigrade-unique protein.</title>
        <authorList>
            <person name="Hashimoto T."/>
            <person name="Horikawa D.D."/>
            <person name="Saito Y."/>
            <person name="Kuwahara H."/>
            <person name="Kozuka-Hata H."/>
            <person name="Shin-I T."/>
            <person name="Minakuchi Y."/>
            <person name="Ohishi K."/>
            <person name="Motoyama A."/>
            <person name="Aizu T."/>
            <person name="Enomoto A."/>
            <person name="Kondo K."/>
            <person name="Tanaka S."/>
            <person name="Hara Y."/>
            <person name="Koshikawa S."/>
            <person name="Sagara H."/>
            <person name="Miura T."/>
            <person name="Yokobori S."/>
            <person name="Miyagawa K."/>
            <person name="Suzuki Y."/>
            <person name="Kubo T."/>
            <person name="Oyama M."/>
            <person name="Kohara Y."/>
            <person name="Fujiyama A."/>
            <person name="Arakawa K."/>
            <person name="Katayama T."/>
            <person name="Toyoda A."/>
            <person name="Kunieda T."/>
        </authorList>
    </citation>
    <scope>NUCLEOTIDE SEQUENCE [LARGE SCALE GENOMIC DNA]</scope>
    <source>
        <strain evidence="5 6">YOKOZUNA-1</strain>
    </source>
</reference>
<evidence type="ECO:0000256" key="4">
    <source>
        <dbReference type="ARBA" id="ARBA00022737"/>
    </source>
</evidence>
<dbReference type="GO" id="GO:0005737">
    <property type="term" value="C:cytoplasm"/>
    <property type="evidence" value="ECO:0007669"/>
    <property type="project" value="UniProtKB-SubCell"/>
</dbReference>
<dbReference type="GO" id="GO:0045503">
    <property type="term" value="F:dynein light chain binding"/>
    <property type="evidence" value="ECO:0007669"/>
    <property type="project" value="TreeGrafter"/>
</dbReference>
<dbReference type="AlphaFoldDB" id="A0A1D1VC60"/>
<dbReference type="InterPro" id="IPR036322">
    <property type="entry name" value="WD40_repeat_dom_sf"/>
</dbReference>
<evidence type="ECO:0008006" key="7">
    <source>
        <dbReference type="Google" id="ProtNLM"/>
    </source>
</evidence>
<evidence type="ECO:0000256" key="2">
    <source>
        <dbReference type="ARBA" id="ARBA00022490"/>
    </source>
</evidence>
<evidence type="ECO:0000313" key="5">
    <source>
        <dbReference type="EMBL" id="GAU98405.1"/>
    </source>
</evidence>
<keyword evidence="2" id="KW-0963">Cytoplasm</keyword>
<accession>A0A1D1VC60</accession>
<dbReference type="InterPro" id="IPR050687">
    <property type="entry name" value="Dynein_IC"/>
</dbReference>
<evidence type="ECO:0000256" key="3">
    <source>
        <dbReference type="ARBA" id="ARBA00022574"/>
    </source>
</evidence>
<dbReference type="InterPro" id="IPR015943">
    <property type="entry name" value="WD40/YVTN_repeat-like_dom_sf"/>
</dbReference>
<keyword evidence="3" id="KW-0853">WD repeat</keyword>
<organism evidence="5 6">
    <name type="scientific">Ramazzottius varieornatus</name>
    <name type="common">Water bear</name>
    <name type="synonym">Tardigrade</name>
    <dbReference type="NCBI Taxonomy" id="947166"/>
    <lineage>
        <taxon>Eukaryota</taxon>
        <taxon>Metazoa</taxon>
        <taxon>Ecdysozoa</taxon>
        <taxon>Tardigrada</taxon>
        <taxon>Eutardigrada</taxon>
        <taxon>Parachela</taxon>
        <taxon>Hypsibioidea</taxon>
        <taxon>Ramazzottiidae</taxon>
        <taxon>Ramazzottius</taxon>
    </lineage>
</organism>
<name>A0A1D1VC60_RAMVA</name>
<dbReference type="Gene3D" id="2.130.10.10">
    <property type="entry name" value="YVTN repeat-like/Quinoprotein amine dehydrogenase"/>
    <property type="match status" value="1"/>
</dbReference>
<comment type="caution">
    <text evidence="5">The sequence shown here is derived from an EMBL/GenBank/DDBJ whole genome shotgun (WGS) entry which is preliminary data.</text>
</comment>
<dbReference type="EMBL" id="BDGG01000004">
    <property type="protein sequence ID" value="GAU98405.1"/>
    <property type="molecule type" value="Genomic_DNA"/>
</dbReference>
<dbReference type="Pfam" id="PF00400">
    <property type="entry name" value="WD40"/>
    <property type="match status" value="1"/>
</dbReference>
<dbReference type="SMART" id="SM00320">
    <property type="entry name" value="WD40"/>
    <property type="match status" value="2"/>
</dbReference>
<dbReference type="InterPro" id="IPR001680">
    <property type="entry name" value="WD40_rpt"/>
</dbReference>
<dbReference type="GO" id="GO:0045504">
    <property type="term" value="F:dynein heavy chain binding"/>
    <property type="evidence" value="ECO:0007669"/>
    <property type="project" value="TreeGrafter"/>
</dbReference>
<dbReference type="GO" id="GO:0007018">
    <property type="term" value="P:microtubule-based movement"/>
    <property type="evidence" value="ECO:0007669"/>
    <property type="project" value="TreeGrafter"/>
</dbReference>
<dbReference type="Proteomes" id="UP000186922">
    <property type="component" value="Unassembled WGS sequence"/>
</dbReference>
<dbReference type="OrthoDB" id="445052at2759"/>
<sequence length="180" mass="19588">MDLVCKLEPDVNVADIECTKVDWNCDGSLIAVAGLDGRLIIWKNSAPATRNGQLPGVTQQALIVPNKKMIIQNQETLLKSDWTNREISTIGITVMHTFPEGSQQTCLVGTDTGAIGSCSLQQFKDIGSPVDAVVLLSHNLGHKSHNGPVTSLSRSPFLDACFLTTSTDTKIRLYRMLKVH</sequence>
<comment type="subcellular location">
    <subcellularLocation>
        <location evidence="1">Cytoplasm</location>
    </subcellularLocation>
</comment>
<gene>
    <name evidence="5" type="primary">RvY_09557-1</name>
    <name evidence="5" type="synonym">RvY_09557.1</name>
    <name evidence="5" type="ORF">RvY_09557</name>
</gene>
<protein>
    <recommendedName>
        <fullName evidence="7">Anaphase-promoting complex subunit 4 WD40 domain-containing protein</fullName>
    </recommendedName>
</protein>
<dbReference type="PANTHER" id="PTHR12442">
    <property type="entry name" value="DYNEIN INTERMEDIATE CHAIN"/>
    <property type="match status" value="1"/>
</dbReference>
<evidence type="ECO:0000256" key="1">
    <source>
        <dbReference type="ARBA" id="ARBA00004496"/>
    </source>
</evidence>
<proteinExistence type="predicted"/>